<evidence type="ECO:0000313" key="3">
    <source>
        <dbReference type="Proteomes" id="UP000006055"/>
    </source>
</evidence>
<dbReference type="STRING" id="706587.Desti_1963"/>
<organism evidence="2 3">
    <name type="scientific">Desulfomonile tiedjei (strain ATCC 49306 / DSM 6799 / DCB-1)</name>
    <dbReference type="NCBI Taxonomy" id="706587"/>
    <lineage>
        <taxon>Bacteria</taxon>
        <taxon>Pseudomonadati</taxon>
        <taxon>Thermodesulfobacteriota</taxon>
        <taxon>Desulfomonilia</taxon>
        <taxon>Desulfomonilales</taxon>
        <taxon>Desulfomonilaceae</taxon>
        <taxon>Desulfomonile</taxon>
    </lineage>
</organism>
<dbReference type="EMBL" id="CP003360">
    <property type="protein sequence ID" value="AFM24669.1"/>
    <property type="molecule type" value="Genomic_DNA"/>
</dbReference>
<dbReference type="eggNOG" id="ENOG50333WA">
    <property type="taxonomic scope" value="Bacteria"/>
</dbReference>
<dbReference type="HOGENOM" id="CLU_1169191_0_0_7"/>
<reference evidence="3" key="1">
    <citation type="submission" date="2012-06" db="EMBL/GenBank/DDBJ databases">
        <title>Complete sequence of chromosome of Desulfomonile tiedjei DSM 6799.</title>
        <authorList>
            <person name="Lucas S."/>
            <person name="Copeland A."/>
            <person name="Lapidus A."/>
            <person name="Glavina del Rio T."/>
            <person name="Dalin E."/>
            <person name="Tice H."/>
            <person name="Bruce D."/>
            <person name="Goodwin L."/>
            <person name="Pitluck S."/>
            <person name="Peters L."/>
            <person name="Ovchinnikova G."/>
            <person name="Zeytun A."/>
            <person name="Lu M."/>
            <person name="Kyrpides N."/>
            <person name="Mavromatis K."/>
            <person name="Ivanova N."/>
            <person name="Brettin T."/>
            <person name="Detter J.C."/>
            <person name="Han C."/>
            <person name="Larimer F."/>
            <person name="Land M."/>
            <person name="Hauser L."/>
            <person name="Markowitz V."/>
            <person name="Cheng J.-F."/>
            <person name="Hugenholtz P."/>
            <person name="Woyke T."/>
            <person name="Wu D."/>
            <person name="Spring S."/>
            <person name="Schroeder M."/>
            <person name="Brambilla E."/>
            <person name="Klenk H.-P."/>
            <person name="Eisen J.A."/>
        </authorList>
    </citation>
    <scope>NUCLEOTIDE SEQUENCE [LARGE SCALE GENOMIC DNA]</scope>
    <source>
        <strain evidence="3">ATCC 49306 / DSM 6799 / DCB-1</strain>
    </source>
</reference>
<name>I4C528_DESTA</name>
<feature type="region of interest" description="Disordered" evidence="1">
    <location>
        <begin position="174"/>
        <end position="197"/>
    </location>
</feature>
<dbReference type="KEGG" id="dti:Desti_1963"/>
<evidence type="ECO:0000256" key="1">
    <source>
        <dbReference type="SAM" id="MobiDB-lite"/>
    </source>
</evidence>
<keyword evidence="3" id="KW-1185">Reference proteome</keyword>
<gene>
    <name evidence="2" type="ordered locus">Desti_1963</name>
</gene>
<protein>
    <submittedName>
        <fullName evidence="2">AP2 domain-containing protein</fullName>
    </submittedName>
</protein>
<dbReference type="AlphaFoldDB" id="I4C528"/>
<dbReference type="RefSeq" id="WP_014809813.1">
    <property type="nucleotide sequence ID" value="NC_018025.1"/>
</dbReference>
<dbReference type="OrthoDB" id="154347at2"/>
<evidence type="ECO:0000313" key="2">
    <source>
        <dbReference type="EMBL" id="AFM24669.1"/>
    </source>
</evidence>
<feature type="compositionally biased region" description="Basic and acidic residues" evidence="1">
    <location>
        <begin position="174"/>
        <end position="195"/>
    </location>
</feature>
<dbReference type="Proteomes" id="UP000006055">
    <property type="component" value="Chromosome"/>
</dbReference>
<accession>I4C528</accession>
<sequence length="237" mass="26919">MTRLSAKNPPRNITRVDHDHKGDHGWIVTMQRKGAVIVKRFSDGIYGGKQKALKAAVEYRDSFLARDKPFDHQIWIRTRLRKNNKSGIPGVHRYEIKANPNTGNVRVYWIAAWTNEHGVTRQRKFSVAQYGEEEAKLLAIAERDYQLRRVVAINAADRKIVSPDQKGIWKASRVKEDHDGEGERKVQKGNEDHGRGAANRVQIIEATIDQNGNVTLLESVELESARRALVTILAEGR</sequence>
<proteinExistence type="predicted"/>
<dbReference type="Gene3D" id="1.20.5.2050">
    <property type="match status" value="1"/>
</dbReference>